<accession>A0A5J5FA77</accession>
<dbReference type="EC" id="3.4.19.12" evidence="1"/>
<comment type="catalytic activity">
    <reaction evidence="1">
        <text>Thiol-dependent hydrolysis of ester, thioester, amide, peptide and isopeptide bonds formed by the C-terminal Gly of ubiquitin (a 76-residue protein attached to proteins as an intracellular targeting signal).</text>
        <dbReference type="EC" id="3.4.19.12"/>
    </reaction>
</comment>
<comment type="caution">
    <text evidence="5">The sequence shown here is derived from an EMBL/GenBank/DDBJ whole genome shotgun (WGS) entry which is preliminary data.</text>
</comment>
<feature type="compositionally biased region" description="Pro residues" evidence="2">
    <location>
        <begin position="433"/>
        <end position="448"/>
    </location>
</feature>
<dbReference type="GO" id="GO:0004843">
    <property type="term" value="F:cysteine-type deubiquitinase activity"/>
    <property type="evidence" value="ECO:0007669"/>
    <property type="project" value="UniProtKB-UniRule"/>
</dbReference>
<dbReference type="InterPro" id="IPR038765">
    <property type="entry name" value="Papain-like_cys_pep_sf"/>
</dbReference>
<dbReference type="GO" id="GO:0005634">
    <property type="term" value="C:nucleus"/>
    <property type="evidence" value="ECO:0007669"/>
    <property type="project" value="TreeGrafter"/>
</dbReference>
<dbReference type="Pfam" id="PF00443">
    <property type="entry name" value="UCH"/>
    <property type="match status" value="1"/>
</dbReference>
<dbReference type="InterPro" id="IPR018200">
    <property type="entry name" value="USP_CS"/>
</dbReference>
<keyword evidence="1" id="KW-0645">Protease</keyword>
<dbReference type="Proteomes" id="UP000326924">
    <property type="component" value="Unassembled WGS sequence"/>
</dbReference>
<keyword evidence="3" id="KW-0472">Membrane</keyword>
<dbReference type="GO" id="GO:0005829">
    <property type="term" value="C:cytosol"/>
    <property type="evidence" value="ECO:0007669"/>
    <property type="project" value="TreeGrafter"/>
</dbReference>
<keyword evidence="3" id="KW-1133">Transmembrane helix</keyword>
<evidence type="ECO:0000313" key="5">
    <source>
        <dbReference type="EMBL" id="KAA8914310.1"/>
    </source>
</evidence>
<evidence type="ECO:0000256" key="1">
    <source>
        <dbReference type="RuleBase" id="RU366025"/>
    </source>
</evidence>
<feature type="compositionally biased region" description="Polar residues" evidence="2">
    <location>
        <begin position="454"/>
        <end position="494"/>
    </location>
</feature>
<dbReference type="FunCoup" id="A0A5J5FA77">
    <property type="interactions" value="36"/>
</dbReference>
<evidence type="ECO:0000256" key="3">
    <source>
        <dbReference type="SAM" id="Phobius"/>
    </source>
</evidence>
<keyword evidence="1" id="KW-0378">Hydrolase</keyword>
<name>A0A5J5FA77_9PEZI</name>
<dbReference type="InterPro" id="IPR028889">
    <property type="entry name" value="USP"/>
</dbReference>
<gene>
    <name evidence="5" type="ORF">FN846DRAFT_1011548</name>
</gene>
<dbReference type="PROSITE" id="PS00972">
    <property type="entry name" value="USP_1"/>
    <property type="match status" value="1"/>
</dbReference>
<reference evidence="5 6" key="1">
    <citation type="submission" date="2019-09" db="EMBL/GenBank/DDBJ databases">
        <title>Draft genome of the ectomycorrhizal ascomycete Sphaerosporella brunnea.</title>
        <authorList>
            <consortium name="DOE Joint Genome Institute"/>
            <person name="Benucci G.M."/>
            <person name="Marozzi G."/>
            <person name="Antonielli L."/>
            <person name="Sanchez S."/>
            <person name="Marco P."/>
            <person name="Wang X."/>
            <person name="Falini L.B."/>
            <person name="Barry K."/>
            <person name="Haridas S."/>
            <person name="Lipzen A."/>
            <person name="Labutti K."/>
            <person name="Grigoriev I.V."/>
            <person name="Murat C."/>
            <person name="Martin F."/>
            <person name="Albertini E."/>
            <person name="Donnini D."/>
            <person name="Bonito G."/>
        </authorList>
    </citation>
    <scope>NUCLEOTIDE SEQUENCE [LARGE SCALE GENOMIC DNA]</scope>
    <source>
        <strain evidence="5 6">Sb_GMNB300</strain>
    </source>
</reference>
<protein>
    <recommendedName>
        <fullName evidence="1">Ubiquitin carboxyl-terminal hydrolase</fullName>
        <ecNumber evidence="1">3.4.19.12</ecNumber>
    </recommendedName>
</protein>
<evidence type="ECO:0000259" key="4">
    <source>
        <dbReference type="PROSITE" id="PS50235"/>
    </source>
</evidence>
<keyword evidence="1" id="KW-0788">Thiol protease</keyword>
<dbReference type="Gene3D" id="3.90.70.10">
    <property type="entry name" value="Cysteine proteinases"/>
    <property type="match status" value="1"/>
</dbReference>
<keyword evidence="3" id="KW-0812">Transmembrane</keyword>
<evidence type="ECO:0000256" key="2">
    <source>
        <dbReference type="SAM" id="MobiDB-lite"/>
    </source>
</evidence>
<sequence length="580" mass="64936">MPPQSSASAAKGVTLAYAATASLAAVTLVYVFGPTWFIDTSAEGSSKHRKKGVVGLANPANDCFINSILQALAGLEDLRTYLSQRTSAARQCGGLGGDDEIMIDRKPFLMAALKDILDKLNERPISGRKTISNRPFLNALERVFRKRISRAQQDAHEFLQVVVETLAEEHHRLRKLEREDNSPRVLSQQAIEEVLEEAGEEEATVVIEPPRLEDEEKPSVEQRQQESEFDGIPLEGRLVSEIECQTCQFTPKPTVSTFVVLTLPVPQKSSTSLSECIEGTLSTEYIDGFKCAKCTLLHAITTFQLRHASARPEKRQELEDWISRLQQAIEMDPEKPPNDIDLPEKDAPRSRIAKRTRIQDYPDIIALHLSRSIYDTYSRKNGAKVSFEEMLQMGGILDRKRYRLLCMVTHKGGHDSGHYECFRRQIVARPPFALPTPVPSSPATPLPSTPLNASTVRLSESSQATDASTPFSENSRLSVNVPTRSPSWLTNSDAATKDTPRSSIALQHASAEFSRSPTPTPSELEKQAKAAKKLKKKRANDRWWRISDDKIKEARTSDVLGMQKEVYVLFYQRERDEDPI</sequence>
<dbReference type="AlphaFoldDB" id="A0A5J5FA77"/>
<comment type="similarity">
    <text evidence="1">Belongs to the peptidase C19 family.</text>
</comment>
<feature type="domain" description="USP" evidence="4">
    <location>
        <begin position="54"/>
        <end position="574"/>
    </location>
</feature>
<proteinExistence type="inferred from homology"/>
<dbReference type="SUPFAM" id="SSF54001">
    <property type="entry name" value="Cysteine proteinases"/>
    <property type="match status" value="1"/>
</dbReference>
<keyword evidence="1" id="KW-0833">Ubl conjugation pathway</keyword>
<dbReference type="PROSITE" id="PS50235">
    <property type="entry name" value="USP_3"/>
    <property type="match status" value="1"/>
</dbReference>
<dbReference type="GO" id="GO:0016579">
    <property type="term" value="P:protein deubiquitination"/>
    <property type="evidence" value="ECO:0007669"/>
    <property type="project" value="InterPro"/>
</dbReference>
<dbReference type="CDD" id="cd02662">
    <property type="entry name" value="Peptidase_C19F"/>
    <property type="match status" value="1"/>
</dbReference>
<dbReference type="EMBL" id="VXIS01000007">
    <property type="protein sequence ID" value="KAA8914310.1"/>
    <property type="molecule type" value="Genomic_DNA"/>
</dbReference>
<feature type="region of interest" description="Disordered" evidence="2">
    <location>
        <begin position="433"/>
        <end position="501"/>
    </location>
</feature>
<dbReference type="PANTHER" id="PTHR24006">
    <property type="entry name" value="UBIQUITIN CARBOXYL-TERMINAL HYDROLASE"/>
    <property type="match status" value="1"/>
</dbReference>
<dbReference type="InterPro" id="IPR001394">
    <property type="entry name" value="Peptidase_C19_UCH"/>
</dbReference>
<dbReference type="OrthoDB" id="2248014at2759"/>
<evidence type="ECO:0000313" key="6">
    <source>
        <dbReference type="Proteomes" id="UP000326924"/>
    </source>
</evidence>
<dbReference type="PROSITE" id="PS00973">
    <property type="entry name" value="USP_2"/>
    <property type="match status" value="1"/>
</dbReference>
<dbReference type="GO" id="GO:0006508">
    <property type="term" value="P:proteolysis"/>
    <property type="evidence" value="ECO:0007669"/>
    <property type="project" value="UniProtKB-KW"/>
</dbReference>
<keyword evidence="6" id="KW-1185">Reference proteome</keyword>
<organism evidence="5 6">
    <name type="scientific">Sphaerosporella brunnea</name>
    <dbReference type="NCBI Taxonomy" id="1250544"/>
    <lineage>
        <taxon>Eukaryota</taxon>
        <taxon>Fungi</taxon>
        <taxon>Dikarya</taxon>
        <taxon>Ascomycota</taxon>
        <taxon>Pezizomycotina</taxon>
        <taxon>Pezizomycetes</taxon>
        <taxon>Pezizales</taxon>
        <taxon>Pyronemataceae</taxon>
        <taxon>Sphaerosporella</taxon>
    </lineage>
</organism>
<dbReference type="PANTHER" id="PTHR24006:SF904">
    <property type="entry name" value="UBIQUITIN CARBOXYL-TERMINAL HYDROLASE 16"/>
    <property type="match status" value="1"/>
</dbReference>
<feature type="transmembrane region" description="Helical" evidence="3">
    <location>
        <begin position="12"/>
        <end position="33"/>
    </location>
</feature>
<dbReference type="InterPro" id="IPR050164">
    <property type="entry name" value="Peptidase_C19"/>
</dbReference>
<dbReference type="InParanoid" id="A0A5J5FA77"/>